<keyword evidence="3" id="KW-1185">Reference proteome</keyword>
<dbReference type="GeneID" id="303303728"/>
<proteinExistence type="predicted"/>
<organism evidence="2 3">
    <name type="scientific">Glutamicibacter ardleyensis</name>
    <dbReference type="NCBI Taxonomy" id="225894"/>
    <lineage>
        <taxon>Bacteria</taxon>
        <taxon>Bacillati</taxon>
        <taxon>Actinomycetota</taxon>
        <taxon>Actinomycetes</taxon>
        <taxon>Micrococcales</taxon>
        <taxon>Micrococcaceae</taxon>
        <taxon>Glutamicibacter</taxon>
    </lineage>
</organism>
<protein>
    <submittedName>
        <fullName evidence="2">Uncharacterized protein</fullName>
    </submittedName>
</protein>
<evidence type="ECO:0000256" key="1">
    <source>
        <dbReference type="SAM" id="MobiDB-lite"/>
    </source>
</evidence>
<dbReference type="Proteomes" id="UP000606115">
    <property type="component" value="Unassembled WGS sequence"/>
</dbReference>
<dbReference type="EMBL" id="BMKX01000002">
    <property type="protein sequence ID" value="GGJ55961.1"/>
    <property type="molecule type" value="Genomic_DNA"/>
</dbReference>
<dbReference type="RefSeq" id="WP_188684601.1">
    <property type="nucleotide sequence ID" value="NZ_BMKX01000002.1"/>
</dbReference>
<accession>A0ABQ2DFI9</accession>
<sequence length="78" mass="8862">MSQRFTDAELAAEHWAKAWEIKCLTGDGYSPEHALREGEIIYRFARLPHAHREQPDPNRTTPTIAKYGHVAPTDDMTG</sequence>
<feature type="region of interest" description="Disordered" evidence="1">
    <location>
        <begin position="49"/>
        <end position="78"/>
    </location>
</feature>
<evidence type="ECO:0000313" key="2">
    <source>
        <dbReference type="EMBL" id="GGJ55961.1"/>
    </source>
</evidence>
<reference evidence="3" key="1">
    <citation type="journal article" date="2019" name="Int. J. Syst. Evol. Microbiol.">
        <title>The Global Catalogue of Microorganisms (GCM) 10K type strain sequencing project: providing services to taxonomists for standard genome sequencing and annotation.</title>
        <authorList>
            <consortium name="The Broad Institute Genomics Platform"/>
            <consortium name="The Broad Institute Genome Sequencing Center for Infectious Disease"/>
            <person name="Wu L."/>
            <person name="Ma J."/>
        </authorList>
    </citation>
    <scope>NUCLEOTIDE SEQUENCE [LARGE SCALE GENOMIC DNA]</scope>
    <source>
        <strain evidence="3">CGMCC 1.3685</strain>
    </source>
</reference>
<comment type="caution">
    <text evidence="2">The sequence shown here is derived from an EMBL/GenBank/DDBJ whole genome shotgun (WGS) entry which is preliminary data.</text>
</comment>
<name>A0ABQ2DFI9_9MICC</name>
<gene>
    <name evidence="2" type="ORF">GCM10007173_13510</name>
</gene>
<evidence type="ECO:0000313" key="3">
    <source>
        <dbReference type="Proteomes" id="UP000606115"/>
    </source>
</evidence>